<dbReference type="SUPFAM" id="SSF82199">
    <property type="entry name" value="SET domain"/>
    <property type="match status" value="1"/>
</dbReference>
<dbReference type="PANTHER" id="PTHR47332:SF4">
    <property type="entry name" value="SET DOMAIN-CONTAINING PROTEIN 5"/>
    <property type="match status" value="1"/>
</dbReference>
<feature type="compositionally biased region" description="Low complexity" evidence="1">
    <location>
        <begin position="30"/>
        <end position="51"/>
    </location>
</feature>
<dbReference type="EMBL" id="NAJP01000169">
    <property type="protein sequence ID" value="TKA24911.1"/>
    <property type="molecule type" value="Genomic_DNA"/>
</dbReference>
<proteinExistence type="predicted"/>
<feature type="region of interest" description="Disordered" evidence="1">
    <location>
        <begin position="417"/>
        <end position="491"/>
    </location>
</feature>
<sequence length="491" mass="53710">MAVDSDLTIRNLDHIYFFVENRTPEPTIQSTRSPSPTSLTLSRSASPSVGSSDGGCGSGSGSSSSGNSALNPLAAKFEPTACLTPPAPTTSKLYECREVKGRGLALFATSLIPIGTCIVSEEPLLHIGENVLHLAWGPYCRLSNLQKKTFDALHFYNPEHLHLERASRLLLIDPNDHSLDAEDVEELVQDQVRAMGIFACNNFQCGKGLAVFATTSRLNHSCVPNVHHSYNPTIKKQTVYAVRDIQAGEELCTTYLGGQGVYYVRAQRIESLRNNYGFTCACVSCSDMTGQSDARREFMSALAYGLQVFQYGSQSPDPVQCVPTSPLLALKQAEDLIYMLIEEGILSIELCKAYRLASMVALGLGDFERAREYAFSEVEVERNCLGGRLDDLVKNGAGAACWSENVDEAMKKAGVLPPAAKGRKPKSASQKLAAKMKKKQKKAAERGLQLKAERDAGREQKAAEKRAKIEAQREEERKRREYDAAFPGLKG</sequence>
<protein>
    <recommendedName>
        <fullName evidence="2">SET domain-containing protein</fullName>
    </recommendedName>
</protein>
<dbReference type="PANTHER" id="PTHR47332">
    <property type="entry name" value="SET DOMAIN-CONTAINING PROTEIN 5"/>
    <property type="match status" value="1"/>
</dbReference>
<comment type="caution">
    <text evidence="3">The sequence shown here is derived from an EMBL/GenBank/DDBJ whole genome shotgun (WGS) entry which is preliminary data.</text>
</comment>
<dbReference type="STRING" id="329885.A0A4U0TRU8"/>
<accession>A0A4U0TRU8</accession>
<dbReference type="Pfam" id="PF00856">
    <property type="entry name" value="SET"/>
    <property type="match status" value="1"/>
</dbReference>
<dbReference type="InterPro" id="IPR001214">
    <property type="entry name" value="SET_dom"/>
</dbReference>
<evidence type="ECO:0000259" key="2">
    <source>
        <dbReference type="PROSITE" id="PS50280"/>
    </source>
</evidence>
<organism evidence="3 4">
    <name type="scientific">Friedmanniomyces endolithicus</name>
    <dbReference type="NCBI Taxonomy" id="329885"/>
    <lineage>
        <taxon>Eukaryota</taxon>
        <taxon>Fungi</taxon>
        <taxon>Dikarya</taxon>
        <taxon>Ascomycota</taxon>
        <taxon>Pezizomycotina</taxon>
        <taxon>Dothideomycetes</taxon>
        <taxon>Dothideomycetidae</taxon>
        <taxon>Mycosphaerellales</taxon>
        <taxon>Teratosphaeriaceae</taxon>
        <taxon>Friedmanniomyces</taxon>
    </lineage>
</organism>
<evidence type="ECO:0000313" key="3">
    <source>
        <dbReference type="EMBL" id="TKA24911.1"/>
    </source>
</evidence>
<feature type="compositionally biased region" description="Basic and acidic residues" evidence="1">
    <location>
        <begin position="451"/>
        <end position="483"/>
    </location>
</feature>
<evidence type="ECO:0000313" key="4">
    <source>
        <dbReference type="Proteomes" id="UP000310066"/>
    </source>
</evidence>
<gene>
    <name evidence="3" type="ORF">B0A54_17223</name>
</gene>
<dbReference type="InterPro" id="IPR053185">
    <property type="entry name" value="SET_domain_protein"/>
</dbReference>
<feature type="region of interest" description="Disordered" evidence="1">
    <location>
        <begin position="25"/>
        <end position="68"/>
    </location>
</feature>
<dbReference type="Gene3D" id="2.170.270.10">
    <property type="entry name" value="SET domain"/>
    <property type="match status" value="1"/>
</dbReference>
<dbReference type="AlphaFoldDB" id="A0A4U0TRU8"/>
<dbReference type="Proteomes" id="UP000310066">
    <property type="component" value="Unassembled WGS sequence"/>
</dbReference>
<dbReference type="CDD" id="cd20071">
    <property type="entry name" value="SET_SMYD"/>
    <property type="match status" value="1"/>
</dbReference>
<evidence type="ECO:0000256" key="1">
    <source>
        <dbReference type="SAM" id="MobiDB-lite"/>
    </source>
</evidence>
<name>A0A4U0TRU8_9PEZI</name>
<dbReference type="SMART" id="SM00317">
    <property type="entry name" value="SET"/>
    <property type="match status" value="1"/>
</dbReference>
<reference evidence="3 4" key="1">
    <citation type="submission" date="2017-03" db="EMBL/GenBank/DDBJ databases">
        <title>Genomes of endolithic fungi from Antarctica.</title>
        <authorList>
            <person name="Coleine C."/>
            <person name="Masonjones S."/>
            <person name="Stajich J.E."/>
        </authorList>
    </citation>
    <scope>NUCLEOTIDE SEQUENCE [LARGE SCALE GENOMIC DNA]</scope>
    <source>
        <strain evidence="3 4">CCFEE 5311</strain>
    </source>
</reference>
<feature type="domain" description="SET" evidence="2">
    <location>
        <begin position="91"/>
        <end position="256"/>
    </location>
</feature>
<dbReference type="PROSITE" id="PS50280">
    <property type="entry name" value="SET"/>
    <property type="match status" value="1"/>
</dbReference>
<dbReference type="OrthoDB" id="265717at2759"/>
<dbReference type="InterPro" id="IPR046341">
    <property type="entry name" value="SET_dom_sf"/>
</dbReference>